<keyword evidence="2" id="KW-0812">Transmembrane</keyword>
<dbReference type="PANTHER" id="PTHR43796">
    <property type="entry name" value="CARBOXYNORSPERMIDINE SYNTHASE"/>
    <property type="match status" value="1"/>
</dbReference>
<dbReference type="SUPFAM" id="SSF51735">
    <property type="entry name" value="NAD(P)-binding Rossmann-fold domains"/>
    <property type="match status" value="1"/>
</dbReference>
<protein>
    <submittedName>
        <fullName evidence="2">Transmembrane protein</fullName>
    </submittedName>
</protein>
<dbReference type="PANTHER" id="PTHR43796:SF2">
    <property type="entry name" value="CARBOXYNORSPERMIDINE SYNTHASE"/>
    <property type="match status" value="1"/>
</dbReference>
<keyword evidence="2" id="KW-0472">Membrane</keyword>
<dbReference type="AlphaFoldDB" id="A0A3B0Z3D4"/>
<organism evidence="2">
    <name type="scientific">hydrothermal vent metagenome</name>
    <dbReference type="NCBI Taxonomy" id="652676"/>
    <lineage>
        <taxon>unclassified sequences</taxon>
        <taxon>metagenomes</taxon>
        <taxon>ecological metagenomes</taxon>
    </lineage>
</organism>
<evidence type="ECO:0000259" key="1">
    <source>
        <dbReference type="Pfam" id="PF03435"/>
    </source>
</evidence>
<dbReference type="InterPro" id="IPR005097">
    <property type="entry name" value="Sacchrp_dh_NADP-bd"/>
</dbReference>
<dbReference type="Pfam" id="PF03435">
    <property type="entry name" value="Sacchrp_dh_NADP"/>
    <property type="match status" value="1"/>
</dbReference>
<dbReference type="Gene3D" id="3.40.50.720">
    <property type="entry name" value="NAD(P)-binding Rossmann-like Domain"/>
    <property type="match status" value="1"/>
</dbReference>
<gene>
    <name evidence="2" type="ORF">MNBD_GAMMA15-2466</name>
</gene>
<accession>A0A3B0Z3D4</accession>
<feature type="domain" description="Saccharopine dehydrogenase NADP binding" evidence="1">
    <location>
        <begin position="5"/>
        <end position="127"/>
    </location>
</feature>
<evidence type="ECO:0000313" key="2">
    <source>
        <dbReference type="EMBL" id="VAW75754.1"/>
    </source>
</evidence>
<sequence length="374" mass="40599">MTKRVLIIGGYGNFGRYISATLASEPDITIIIAGRNPHKAEALARTLDARNIPETAKLDIQDDLSAPFKQIAPDIVIHTSGPYQSQGYEVALACIAQGCHYIDLADAREFVSNIQSLDQAAKDRGVLLCSGASSVPSLTGAIIDAYIGEFNTLESIDYAIASAQLTNQGLATTAAVLSYAGKSFKTLIDGQMTDVYGWQGLRLCQFWKLNTRMLGNCNVPDLEIFPKRYPSLKTIRFQAGIELKIQHLGLVLLSWLVRLKILTSVQPLAPYLLKISRAFDIFGKDDSGFYMTLSGLDDAGHAKNICFEIAAHKGDGLYIPSFPSILMAKKLARGEVTATGAQACVGFITLSEYLAALEGLDIQWRTEGVADNPQ</sequence>
<proteinExistence type="predicted"/>
<dbReference type="InterPro" id="IPR036291">
    <property type="entry name" value="NAD(P)-bd_dom_sf"/>
</dbReference>
<name>A0A3B0Z3D4_9ZZZZ</name>
<reference evidence="2" key="1">
    <citation type="submission" date="2018-06" db="EMBL/GenBank/DDBJ databases">
        <authorList>
            <person name="Zhirakovskaya E."/>
        </authorList>
    </citation>
    <scope>NUCLEOTIDE SEQUENCE</scope>
</reference>
<dbReference type="EMBL" id="UOFN01000051">
    <property type="protein sequence ID" value="VAW75754.1"/>
    <property type="molecule type" value="Genomic_DNA"/>
</dbReference>